<evidence type="ECO:0000256" key="6">
    <source>
        <dbReference type="SAM" id="MobiDB-lite"/>
    </source>
</evidence>
<keyword evidence="2 5" id="KW-0479">Metal-binding</keyword>
<dbReference type="HAMAP" id="MF_01351">
    <property type="entry name" value="NDH1_NuoI"/>
    <property type="match status" value="1"/>
</dbReference>
<comment type="catalytic activity">
    <reaction evidence="5">
        <text>a quinone + NADH + 5 H(+)(in) = a quinol + NAD(+) + 4 H(+)(out)</text>
        <dbReference type="Rhea" id="RHEA:57888"/>
        <dbReference type="ChEBI" id="CHEBI:15378"/>
        <dbReference type="ChEBI" id="CHEBI:24646"/>
        <dbReference type="ChEBI" id="CHEBI:57540"/>
        <dbReference type="ChEBI" id="CHEBI:57945"/>
        <dbReference type="ChEBI" id="CHEBI:132124"/>
    </reaction>
</comment>
<dbReference type="Proteomes" id="UP000179157">
    <property type="component" value="Unassembled WGS sequence"/>
</dbReference>
<organism evidence="8 9">
    <name type="scientific">Fraserbacteria sp. (strain RBG_16_55_9)</name>
    <dbReference type="NCBI Taxonomy" id="1817864"/>
    <lineage>
        <taxon>Bacteria</taxon>
        <taxon>Candidatus Fraseribacteriota</taxon>
    </lineage>
</organism>
<evidence type="ECO:0000256" key="2">
    <source>
        <dbReference type="ARBA" id="ARBA00022723"/>
    </source>
</evidence>
<dbReference type="InterPro" id="IPR017896">
    <property type="entry name" value="4Fe4S_Fe-S-bd"/>
</dbReference>
<dbReference type="PANTHER" id="PTHR10849">
    <property type="entry name" value="NADH DEHYDROGENASE UBIQUINONE IRON-SULFUR PROTEIN 8, MITOCHONDRIAL"/>
    <property type="match status" value="1"/>
</dbReference>
<dbReference type="STRING" id="1817864.A2Z21_02780"/>
<evidence type="ECO:0000256" key="5">
    <source>
        <dbReference type="HAMAP-Rule" id="MF_01351"/>
    </source>
</evidence>
<name>A0A1F5V2K0_FRAXR</name>
<dbReference type="PROSITE" id="PS00198">
    <property type="entry name" value="4FE4S_FER_1"/>
    <property type="match status" value="1"/>
</dbReference>
<accession>A0A1F5V2K0</accession>
<evidence type="ECO:0000256" key="1">
    <source>
        <dbReference type="ARBA" id="ARBA00022485"/>
    </source>
</evidence>
<keyword evidence="5" id="KW-0874">Quinone</keyword>
<dbReference type="GO" id="GO:0050136">
    <property type="term" value="F:NADH dehydrogenase (quinone) (non-electrogenic) activity"/>
    <property type="evidence" value="ECO:0007669"/>
    <property type="project" value="UniProtKB-UniRule"/>
</dbReference>
<comment type="cofactor">
    <cofactor evidence="5">
        <name>[4Fe-4S] cluster</name>
        <dbReference type="ChEBI" id="CHEBI:49883"/>
    </cofactor>
    <text evidence="5">Binds 2 [4Fe-4S] clusters per subunit.</text>
</comment>
<keyword evidence="5" id="KW-0472">Membrane</keyword>
<comment type="subcellular location">
    <subcellularLocation>
        <location evidence="5">Cell membrane</location>
        <topology evidence="5">Peripheral membrane protein</topology>
    </subcellularLocation>
</comment>
<proteinExistence type="inferred from homology"/>
<protein>
    <recommendedName>
        <fullName evidence="5">NADH-quinone oxidoreductase subunit I</fullName>
        <ecNumber evidence="5">7.1.1.-</ecNumber>
    </recommendedName>
    <alternativeName>
        <fullName evidence="5">NADH dehydrogenase I subunit I</fullName>
    </alternativeName>
    <alternativeName>
        <fullName evidence="5">NDH-1 subunit I</fullName>
    </alternativeName>
</protein>
<evidence type="ECO:0000256" key="3">
    <source>
        <dbReference type="ARBA" id="ARBA00023004"/>
    </source>
</evidence>
<keyword evidence="5" id="KW-1278">Translocase</keyword>
<dbReference type="GO" id="GO:0005886">
    <property type="term" value="C:plasma membrane"/>
    <property type="evidence" value="ECO:0007669"/>
    <property type="project" value="UniProtKB-SubCell"/>
</dbReference>
<keyword evidence="5" id="KW-1003">Cell membrane</keyword>
<gene>
    <name evidence="5" type="primary">nuoI</name>
    <name evidence="8" type="ORF">A2Z21_02780</name>
</gene>
<comment type="function">
    <text evidence="5">NDH-1 shuttles electrons from NADH, via FMN and iron-sulfur (Fe-S) centers, to quinones in the respiratory chain. The immediate electron acceptor for the enzyme in this species is believed to be ubiquinone. Couples the redox reaction to proton translocation (for every two electrons transferred, four hydrogen ions are translocated across the cytoplasmic membrane), and thus conserves the redox energy in a proton gradient.</text>
</comment>
<comment type="subunit">
    <text evidence="5">NDH-1 is composed of 14 different subunits. Subunits NuoA, H, J, K, L, M, N constitute the membrane sector of the complex.</text>
</comment>
<comment type="similarity">
    <text evidence="5">Belongs to the complex I 23 kDa subunit family.</text>
</comment>
<reference evidence="8 9" key="1">
    <citation type="journal article" date="2016" name="Nat. Commun.">
        <title>Thousands of microbial genomes shed light on interconnected biogeochemical processes in an aquifer system.</title>
        <authorList>
            <person name="Anantharaman K."/>
            <person name="Brown C.T."/>
            <person name="Hug L.A."/>
            <person name="Sharon I."/>
            <person name="Castelle C.J."/>
            <person name="Probst A.J."/>
            <person name="Thomas B.C."/>
            <person name="Singh A."/>
            <person name="Wilkins M.J."/>
            <person name="Karaoz U."/>
            <person name="Brodie E.L."/>
            <person name="Williams K.H."/>
            <person name="Hubbard S.S."/>
            <person name="Banfield J.F."/>
        </authorList>
    </citation>
    <scope>NUCLEOTIDE SEQUENCE [LARGE SCALE GENOMIC DNA]</scope>
    <source>
        <strain evidence="9">RBG_16_55_9</strain>
    </source>
</reference>
<dbReference type="SUPFAM" id="SSF54862">
    <property type="entry name" value="4Fe-4S ferredoxins"/>
    <property type="match status" value="1"/>
</dbReference>
<keyword evidence="4 5" id="KW-0411">Iron-sulfur</keyword>
<evidence type="ECO:0000256" key="4">
    <source>
        <dbReference type="ARBA" id="ARBA00023014"/>
    </source>
</evidence>
<comment type="caution">
    <text evidence="5">Lacks conserved residue(s) required for the propagation of feature annotation.</text>
</comment>
<dbReference type="InterPro" id="IPR010226">
    <property type="entry name" value="NADH_quinone_OxRdtase_chainI"/>
</dbReference>
<dbReference type="GO" id="GO:0048038">
    <property type="term" value="F:quinone binding"/>
    <property type="evidence" value="ECO:0007669"/>
    <property type="project" value="UniProtKB-KW"/>
</dbReference>
<keyword evidence="3 5" id="KW-0408">Iron</keyword>
<dbReference type="GO" id="GO:0005506">
    <property type="term" value="F:iron ion binding"/>
    <property type="evidence" value="ECO:0007669"/>
    <property type="project" value="UniProtKB-UniRule"/>
</dbReference>
<dbReference type="Pfam" id="PF12838">
    <property type="entry name" value="Fer4_7"/>
    <property type="match status" value="1"/>
</dbReference>
<dbReference type="GO" id="GO:0051539">
    <property type="term" value="F:4 iron, 4 sulfur cluster binding"/>
    <property type="evidence" value="ECO:0007669"/>
    <property type="project" value="UniProtKB-KW"/>
</dbReference>
<comment type="caution">
    <text evidence="8">The sequence shown here is derived from an EMBL/GenBank/DDBJ whole genome shotgun (WGS) entry which is preliminary data.</text>
</comment>
<evidence type="ECO:0000313" key="9">
    <source>
        <dbReference type="Proteomes" id="UP000179157"/>
    </source>
</evidence>
<dbReference type="PROSITE" id="PS51379">
    <property type="entry name" value="4FE4S_FER_2"/>
    <property type="match status" value="2"/>
</dbReference>
<keyword evidence="1 5" id="KW-0004">4Fe-4S</keyword>
<feature type="domain" description="4Fe-4S ferredoxin-type" evidence="7">
    <location>
        <begin position="48"/>
        <end position="78"/>
    </location>
</feature>
<feature type="binding site" evidence="5">
    <location>
        <position position="61"/>
    </location>
    <ligand>
        <name>[4Fe-4S] cluster</name>
        <dbReference type="ChEBI" id="CHEBI:49883"/>
        <label>1</label>
    </ligand>
</feature>
<feature type="binding site" evidence="5">
    <location>
        <position position="113"/>
    </location>
    <ligand>
        <name>[4Fe-4S] cluster</name>
        <dbReference type="ChEBI" id="CHEBI:49883"/>
        <label>1</label>
    </ligand>
</feature>
<feature type="compositionally biased region" description="Basic and acidic residues" evidence="6">
    <location>
        <begin position="153"/>
        <end position="164"/>
    </location>
</feature>
<feature type="domain" description="4Fe-4S ferredoxin-type" evidence="7">
    <location>
        <begin position="94"/>
        <end position="123"/>
    </location>
</feature>
<feature type="binding site" evidence="5">
    <location>
        <position position="58"/>
    </location>
    <ligand>
        <name>[4Fe-4S] cluster</name>
        <dbReference type="ChEBI" id="CHEBI:49883"/>
        <label>1</label>
    </ligand>
</feature>
<dbReference type="InterPro" id="IPR017900">
    <property type="entry name" value="4Fe4S_Fe_S_CS"/>
</dbReference>
<sequence length="164" mass="18856">MRNAVEGLSALIKGMSVTFRYLFEKPVTIEYPEIKRKPPSMFRGRHYLRLWEDGMERCIGCHLCEIVCPAQAIYVKDAPNPKDKKISKTPSYSVEFQINMLRCIFVGDCEEVCPVDCIVLSDEYELSGYTREEMIYTKDMLTEKHPGASGRDPMVKRGEARMDS</sequence>
<feature type="binding site" evidence="5">
    <location>
        <position position="64"/>
    </location>
    <ligand>
        <name>[4Fe-4S] cluster</name>
        <dbReference type="ChEBI" id="CHEBI:49883"/>
        <label>1</label>
    </ligand>
</feature>
<keyword evidence="5" id="KW-0520">NAD</keyword>
<keyword evidence="5" id="KW-0830">Ubiquinone</keyword>
<dbReference type="EMBL" id="MFGX01000007">
    <property type="protein sequence ID" value="OGF57664.1"/>
    <property type="molecule type" value="Genomic_DNA"/>
</dbReference>
<dbReference type="AlphaFoldDB" id="A0A1F5V2K0"/>
<evidence type="ECO:0000313" key="8">
    <source>
        <dbReference type="EMBL" id="OGF57664.1"/>
    </source>
</evidence>
<dbReference type="NCBIfam" id="TIGR01971">
    <property type="entry name" value="NuoI"/>
    <property type="match status" value="1"/>
</dbReference>
<evidence type="ECO:0000259" key="7">
    <source>
        <dbReference type="PROSITE" id="PS51379"/>
    </source>
</evidence>
<dbReference type="Gene3D" id="3.30.70.3270">
    <property type="match status" value="1"/>
</dbReference>
<dbReference type="EC" id="7.1.1.-" evidence="5"/>
<feature type="region of interest" description="Disordered" evidence="6">
    <location>
        <begin position="142"/>
        <end position="164"/>
    </location>
</feature>